<gene>
    <name evidence="1" type="ORF">PHYPA_023901</name>
</gene>
<dbReference type="Gramene" id="Pp3c19_8920V3.2">
    <property type="protein sequence ID" value="PAC:32938027.CDS.1"/>
    <property type="gene ID" value="Pp3c19_8920"/>
</dbReference>
<dbReference type="AlphaFoldDB" id="A0A2K1IXT2"/>
<keyword evidence="3" id="KW-1185">Reference proteome</keyword>
<reference evidence="1 3" key="2">
    <citation type="journal article" date="2018" name="Plant J.">
        <title>The Physcomitrella patens chromosome-scale assembly reveals moss genome structure and evolution.</title>
        <authorList>
            <person name="Lang D."/>
            <person name="Ullrich K.K."/>
            <person name="Murat F."/>
            <person name="Fuchs J."/>
            <person name="Jenkins J."/>
            <person name="Haas F.B."/>
            <person name="Piednoel M."/>
            <person name="Gundlach H."/>
            <person name="Van Bel M."/>
            <person name="Meyberg R."/>
            <person name="Vives C."/>
            <person name="Morata J."/>
            <person name="Symeonidi A."/>
            <person name="Hiss M."/>
            <person name="Muchero W."/>
            <person name="Kamisugi Y."/>
            <person name="Saleh O."/>
            <person name="Blanc G."/>
            <person name="Decker E.L."/>
            <person name="van Gessel N."/>
            <person name="Grimwood J."/>
            <person name="Hayes R.D."/>
            <person name="Graham S.W."/>
            <person name="Gunter L.E."/>
            <person name="McDaniel S.F."/>
            <person name="Hoernstein S.N.W."/>
            <person name="Larsson A."/>
            <person name="Li F.W."/>
            <person name="Perroud P.F."/>
            <person name="Phillips J."/>
            <person name="Ranjan P."/>
            <person name="Rokshar D.S."/>
            <person name="Rothfels C.J."/>
            <person name="Schneider L."/>
            <person name="Shu S."/>
            <person name="Stevenson D.W."/>
            <person name="Thummler F."/>
            <person name="Tillich M."/>
            <person name="Villarreal Aguilar J.C."/>
            <person name="Widiez T."/>
            <person name="Wong G.K."/>
            <person name="Wymore A."/>
            <person name="Zhang Y."/>
            <person name="Zimmer A.D."/>
            <person name="Quatrano R.S."/>
            <person name="Mayer K.F.X."/>
            <person name="Goodstein D."/>
            <person name="Casacuberta J.M."/>
            <person name="Vandepoele K."/>
            <person name="Reski R."/>
            <person name="Cuming A.C."/>
            <person name="Tuskan G.A."/>
            <person name="Maumus F."/>
            <person name="Salse J."/>
            <person name="Schmutz J."/>
            <person name="Rensing S.A."/>
        </authorList>
    </citation>
    <scope>NUCLEOTIDE SEQUENCE [LARGE SCALE GENOMIC DNA]</scope>
    <source>
        <strain evidence="2 3">cv. Gransden 2004</strain>
    </source>
</reference>
<dbReference type="EnsemblPlants" id="Pp3c19_8920V3.2">
    <property type="protein sequence ID" value="PAC:32938027.CDS.1"/>
    <property type="gene ID" value="Pp3c19_8920"/>
</dbReference>
<dbReference type="EnsemblPlants" id="Pp3c19_8920V3.3">
    <property type="protein sequence ID" value="PAC:32938028.CDS.1"/>
    <property type="gene ID" value="Pp3c19_8920"/>
</dbReference>
<organism evidence="1">
    <name type="scientific">Physcomitrium patens</name>
    <name type="common">Spreading-leaved earth moss</name>
    <name type="synonym">Physcomitrella patens</name>
    <dbReference type="NCBI Taxonomy" id="3218"/>
    <lineage>
        <taxon>Eukaryota</taxon>
        <taxon>Viridiplantae</taxon>
        <taxon>Streptophyta</taxon>
        <taxon>Embryophyta</taxon>
        <taxon>Bryophyta</taxon>
        <taxon>Bryophytina</taxon>
        <taxon>Bryopsida</taxon>
        <taxon>Funariidae</taxon>
        <taxon>Funariales</taxon>
        <taxon>Funariaceae</taxon>
        <taxon>Physcomitrium</taxon>
    </lineage>
</organism>
<accession>A0A2K1IXT2</accession>
<sequence length="74" mass="8640">MVNDVMGLIAFWWFVNHIDYGSAFSKSPETFSLVFLRARSKFRNTPSSWISEGDDDLHDSSPMRKLRVFTEMYA</sequence>
<dbReference type="EMBL" id="ABEU02000019">
    <property type="protein sequence ID" value="PNR34085.1"/>
    <property type="molecule type" value="Genomic_DNA"/>
</dbReference>
<protein>
    <submittedName>
        <fullName evidence="1 2">Uncharacterized protein</fullName>
    </submittedName>
</protein>
<dbReference type="InParanoid" id="A0A2K1IXT2"/>
<dbReference type="PaxDb" id="3218-PP1S175_82V6.1"/>
<evidence type="ECO:0000313" key="1">
    <source>
        <dbReference type="EMBL" id="PNR34085.1"/>
    </source>
</evidence>
<reference evidence="2" key="3">
    <citation type="submission" date="2020-12" db="UniProtKB">
        <authorList>
            <consortium name="EnsemblPlants"/>
        </authorList>
    </citation>
    <scope>IDENTIFICATION</scope>
</reference>
<evidence type="ECO:0000313" key="3">
    <source>
        <dbReference type="Proteomes" id="UP000006727"/>
    </source>
</evidence>
<proteinExistence type="predicted"/>
<dbReference type="EnsemblPlants" id="Pp3c19_8920V3.1">
    <property type="protein sequence ID" value="PAC:32938026.CDS.1"/>
    <property type="gene ID" value="Pp3c19_8920"/>
</dbReference>
<dbReference type="Gramene" id="Pp3c19_8920V3.1">
    <property type="protein sequence ID" value="PAC:32938026.CDS.1"/>
    <property type="gene ID" value="Pp3c19_8920"/>
</dbReference>
<name>A0A2K1IXT2_PHYPA</name>
<dbReference type="Proteomes" id="UP000006727">
    <property type="component" value="Chromosome 19"/>
</dbReference>
<reference evidence="1 3" key="1">
    <citation type="journal article" date="2008" name="Science">
        <title>The Physcomitrella genome reveals evolutionary insights into the conquest of land by plants.</title>
        <authorList>
            <person name="Rensing S."/>
            <person name="Lang D."/>
            <person name="Zimmer A."/>
            <person name="Terry A."/>
            <person name="Salamov A."/>
            <person name="Shapiro H."/>
            <person name="Nishiyama T."/>
            <person name="Perroud P.-F."/>
            <person name="Lindquist E."/>
            <person name="Kamisugi Y."/>
            <person name="Tanahashi T."/>
            <person name="Sakakibara K."/>
            <person name="Fujita T."/>
            <person name="Oishi K."/>
            <person name="Shin-I T."/>
            <person name="Kuroki Y."/>
            <person name="Toyoda A."/>
            <person name="Suzuki Y."/>
            <person name="Hashimoto A."/>
            <person name="Yamaguchi K."/>
            <person name="Sugano A."/>
            <person name="Kohara Y."/>
            <person name="Fujiyama A."/>
            <person name="Anterola A."/>
            <person name="Aoki S."/>
            <person name="Ashton N."/>
            <person name="Barbazuk W.B."/>
            <person name="Barker E."/>
            <person name="Bennetzen J."/>
            <person name="Bezanilla M."/>
            <person name="Blankenship R."/>
            <person name="Cho S.H."/>
            <person name="Dutcher S."/>
            <person name="Estelle M."/>
            <person name="Fawcett J.A."/>
            <person name="Gundlach H."/>
            <person name="Hanada K."/>
            <person name="Heyl A."/>
            <person name="Hicks K.A."/>
            <person name="Hugh J."/>
            <person name="Lohr M."/>
            <person name="Mayer K."/>
            <person name="Melkozernov A."/>
            <person name="Murata T."/>
            <person name="Nelson D."/>
            <person name="Pils B."/>
            <person name="Prigge M."/>
            <person name="Reiss B."/>
            <person name="Renner T."/>
            <person name="Rombauts S."/>
            <person name="Rushton P."/>
            <person name="Sanderfoot A."/>
            <person name="Schween G."/>
            <person name="Shiu S.-H."/>
            <person name="Stueber K."/>
            <person name="Theodoulou F.L."/>
            <person name="Tu H."/>
            <person name="Van de Peer Y."/>
            <person name="Verrier P.J."/>
            <person name="Waters E."/>
            <person name="Wood A."/>
            <person name="Yang L."/>
            <person name="Cove D."/>
            <person name="Cuming A."/>
            <person name="Hasebe M."/>
            <person name="Lucas S."/>
            <person name="Mishler D.B."/>
            <person name="Reski R."/>
            <person name="Grigoriev I."/>
            <person name="Quatrano R.S."/>
            <person name="Boore J.L."/>
        </authorList>
    </citation>
    <scope>NUCLEOTIDE SEQUENCE [LARGE SCALE GENOMIC DNA]</scope>
    <source>
        <strain evidence="2 3">cv. Gransden 2004</strain>
    </source>
</reference>
<evidence type="ECO:0000313" key="2">
    <source>
        <dbReference type="EnsemblPlants" id="PAC:32938026.CDS.1"/>
    </source>
</evidence>
<dbReference type="Gramene" id="Pp3c19_8920V3.3">
    <property type="protein sequence ID" value="PAC:32938028.CDS.1"/>
    <property type="gene ID" value="Pp3c19_8920"/>
</dbReference>